<organism evidence="1 2">
    <name type="scientific">Lactobacillus crispatus</name>
    <dbReference type="NCBI Taxonomy" id="47770"/>
    <lineage>
        <taxon>Bacteria</taxon>
        <taxon>Bacillati</taxon>
        <taxon>Bacillota</taxon>
        <taxon>Bacilli</taxon>
        <taxon>Lactobacillales</taxon>
        <taxon>Lactobacillaceae</taxon>
        <taxon>Lactobacillus</taxon>
    </lineage>
</organism>
<dbReference type="AlphaFoldDB" id="A0AAW4DQI1"/>
<dbReference type="RefSeq" id="WP_198566580.1">
    <property type="nucleotide sequence ID" value="NZ_JACCPP010000022.1"/>
</dbReference>
<accession>A0AAW4DQI1</accession>
<evidence type="ECO:0008006" key="3">
    <source>
        <dbReference type="Google" id="ProtNLM"/>
    </source>
</evidence>
<name>A0AAW4DQI1_9LACO</name>
<proteinExistence type="predicted"/>
<evidence type="ECO:0000313" key="1">
    <source>
        <dbReference type="EMBL" id="MBI1708251.1"/>
    </source>
</evidence>
<protein>
    <recommendedName>
        <fullName evidence="3">Transposase</fullName>
    </recommendedName>
</protein>
<dbReference type="Proteomes" id="UP001194414">
    <property type="component" value="Unassembled WGS sequence"/>
</dbReference>
<evidence type="ECO:0000313" key="2">
    <source>
        <dbReference type="Proteomes" id="UP001194414"/>
    </source>
</evidence>
<sequence>MNFIYNGKQVSCKRLGQYSFANLMRMRNELSKLAIKRKIEYNAAELCFYLNSLNIEIMRRTAIRKINCEAKSRRKIAHNRLKKSQLSKVN</sequence>
<comment type="caution">
    <text evidence="1">The sequence shown here is derived from an EMBL/GenBank/DDBJ whole genome shotgun (WGS) entry which is preliminary data.</text>
</comment>
<dbReference type="EMBL" id="JACCPP010000022">
    <property type="protein sequence ID" value="MBI1708251.1"/>
    <property type="molecule type" value="Genomic_DNA"/>
</dbReference>
<gene>
    <name evidence="1" type="ORF">HYQ56_1235</name>
</gene>
<reference evidence="1" key="1">
    <citation type="submission" date="2020-07" db="EMBL/GenBank/DDBJ databases">
        <title>Comparative genomics analyses of Lactobacillus crispatus isolated from different ecological niches.</title>
        <authorList>
            <person name="Mancino W."/>
            <person name="Mancabelli L."/>
            <person name="Lugli G.A."/>
            <person name="Milani C."/>
            <person name="Viappiani A."/>
            <person name="Anzalone R."/>
            <person name="Longhi G."/>
            <person name="Ventura M."/>
            <person name="Turroni F."/>
        </authorList>
    </citation>
    <scope>NUCLEOTIDE SEQUENCE</scope>
    <source>
        <strain evidence="1">LB65</strain>
    </source>
</reference>